<dbReference type="OrthoDB" id="9808290at2"/>
<proteinExistence type="predicted"/>
<dbReference type="Gene3D" id="2.60.120.1140">
    <property type="entry name" value="Protein of unknown function DUF192"/>
    <property type="match status" value="1"/>
</dbReference>
<dbReference type="PANTHER" id="PTHR37953">
    <property type="entry name" value="UPF0127 PROTEIN MJ1496"/>
    <property type="match status" value="1"/>
</dbReference>
<protein>
    <recommendedName>
        <fullName evidence="3">DUF192 domain-containing protein</fullName>
    </recommendedName>
</protein>
<comment type="caution">
    <text evidence="1">The sequence shown here is derived from an EMBL/GenBank/DDBJ whole genome shotgun (WGS) entry which is preliminary data.</text>
</comment>
<dbReference type="InterPro" id="IPR038695">
    <property type="entry name" value="Saro_0823-like_sf"/>
</dbReference>
<dbReference type="InterPro" id="IPR003795">
    <property type="entry name" value="DUF192"/>
</dbReference>
<dbReference type="STRING" id="28181.BEN30_04860"/>
<keyword evidence="2" id="KW-1185">Reference proteome</keyword>
<evidence type="ECO:0000313" key="1">
    <source>
        <dbReference type="EMBL" id="OEJ69044.1"/>
    </source>
</evidence>
<dbReference type="AlphaFoldDB" id="A0A1E5QAP4"/>
<reference evidence="2" key="1">
    <citation type="submission" date="2016-07" db="EMBL/GenBank/DDBJ databases">
        <authorList>
            <person name="Florea S."/>
            <person name="Webb J.S."/>
            <person name="Jaromczyk J."/>
            <person name="Schardl C.L."/>
        </authorList>
    </citation>
    <scope>NUCLEOTIDE SEQUENCE [LARGE SCALE GENOMIC DNA]</scope>
    <source>
        <strain evidence="2">MV-1</strain>
    </source>
</reference>
<gene>
    <name evidence="1" type="ORF">BEN30_04860</name>
</gene>
<dbReference type="Proteomes" id="UP000095347">
    <property type="component" value="Unassembled WGS sequence"/>
</dbReference>
<dbReference type="EMBL" id="MCGG01000009">
    <property type="protein sequence ID" value="OEJ69044.1"/>
    <property type="molecule type" value="Genomic_DNA"/>
</dbReference>
<dbReference type="RefSeq" id="WP_069956898.1">
    <property type="nucleotide sequence ID" value="NZ_MCGG01000009.1"/>
</dbReference>
<dbReference type="Pfam" id="PF02643">
    <property type="entry name" value="DUF192"/>
    <property type="match status" value="1"/>
</dbReference>
<evidence type="ECO:0008006" key="3">
    <source>
        <dbReference type="Google" id="ProtNLM"/>
    </source>
</evidence>
<name>A0A1E5QAP4_9PROT</name>
<organism evidence="1 2">
    <name type="scientific">Magnetovibrio blakemorei</name>
    <dbReference type="NCBI Taxonomy" id="28181"/>
    <lineage>
        <taxon>Bacteria</taxon>
        <taxon>Pseudomonadati</taxon>
        <taxon>Pseudomonadota</taxon>
        <taxon>Alphaproteobacteria</taxon>
        <taxon>Rhodospirillales</taxon>
        <taxon>Magnetovibrionaceae</taxon>
        <taxon>Magnetovibrio</taxon>
    </lineage>
</organism>
<dbReference type="PANTHER" id="PTHR37953:SF1">
    <property type="entry name" value="UPF0127 PROTEIN MJ1496"/>
    <property type="match status" value="1"/>
</dbReference>
<sequence length="171" mass="19104">MFGFAQRSFFLFAAVFAVTFAAMGFALPGVSLAFEDETYGESGEKQLMFPTIALNIVSQNGKTSAFEVELAMTPAQQRRGLMFRDSLAPDRGMLFDYTPPRHITMWMKNTLVSLDMLFFDADAKLVYIAPRTKPLSLDLIRCPVPVRYVLEVPAGTAQRLALRPGDRLELP</sequence>
<evidence type="ECO:0000313" key="2">
    <source>
        <dbReference type="Proteomes" id="UP000095347"/>
    </source>
</evidence>
<accession>A0A1E5QAP4</accession>